<dbReference type="InterPro" id="IPR027417">
    <property type="entry name" value="P-loop_NTPase"/>
</dbReference>
<dbReference type="FunFam" id="3.40.50.300:FF:000298">
    <property type="entry name" value="ATP-binding cassette sub-family A member 12"/>
    <property type="match status" value="1"/>
</dbReference>
<keyword evidence="6" id="KW-0067">ATP-binding</keyword>
<evidence type="ECO:0000256" key="9">
    <source>
        <dbReference type="SAM" id="Phobius"/>
    </source>
</evidence>
<dbReference type="PROSITE" id="PS50893">
    <property type="entry name" value="ABC_TRANSPORTER_2"/>
    <property type="match status" value="2"/>
</dbReference>
<evidence type="ECO:0000313" key="12">
    <source>
        <dbReference type="RefSeq" id="XP_055882496.1"/>
    </source>
</evidence>
<feature type="domain" description="ABC transporter" evidence="10">
    <location>
        <begin position="522"/>
        <end position="751"/>
    </location>
</feature>
<feature type="transmembrane region" description="Helical" evidence="9">
    <location>
        <begin position="1217"/>
        <end position="1240"/>
    </location>
</feature>
<evidence type="ECO:0000256" key="6">
    <source>
        <dbReference type="ARBA" id="ARBA00022840"/>
    </source>
</evidence>
<feature type="transmembrane region" description="Helical" evidence="9">
    <location>
        <begin position="1135"/>
        <end position="1157"/>
    </location>
</feature>
<dbReference type="RefSeq" id="XP_055882497.1">
    <property type="nucleotide sequence ID" value="XM_056026522.1"/>
</dbReference>
<dbReference type="Gene3D" id="3.40.50.300">
    <property type="entry name" value="P-loop containing nucleotide triphosphate hydrolases"/>
    <property type="match status" value="2"/>
</dbReference>
<evidence type="ECO:0000259" key="10">
    <source>
        <dbReference type="PROSITE" id="PS50893"/>
    </source>
</evidence>
<evidence type="ECO:0000256" key="5">
    <source>
        <dbReference type="ARBA" id="ARBA00022741"/>
    </source>
</evidence>
<dbReference type="GO" id="GO:0005319">
    <property type="term" value="F:lipid transporter activity"/>
    <property type="evidence" value="ECO:0007669"/>
    <property type="project" value="TreeGrafter"/>
</dbReference>
<feature type="transmembrane region" description="Helical" evidence="9">
    <location>
        <begin position="1354"/>
        <end position="1375"/>
    </location>
</feature>
<keyword evidence="7 9" id="KW-1133">Transmembrane helix</keyword>
<keyword evidence="2" id="KW-0813">Transport</keyword>
<feature type="transmembrane region" description="Helical" evidence="9">
    <location>
        <begin position="261"/>
        <end position="281"/>
    </location>
</feature>
<dbReference type="InterPro" id="IPR026082">
    <property type="entry name" value="ABCA"/>
</dbReference>
<dbReference type="InterPro" id="IPR056264">
    <property type="entry name" value="R2_ABCA1-4-like"/>
</dbReference>
<dbReference type="Pfam" id="PF12698">
    <property type="entry name" value="ABC2_membrane_3"/>
    <property type="match status" value="2"/>
</dbReference>
<feature type="transmembrane region" description="Helical" evidence="9">
    <location>
        <begin position="301"/>
        <end position="329"/>
    </location>
</feature>
<organism evidence="11 13">
    <name type="scientific">Biomphalaria glabrata</name>
    <name type="common">Bloodfluke planorb</name>
    <name type="synonym">Freshwater snail</name>
    <dbReference type="NCBI Taxonomy" id="6526"/>
    <lineage>
        <taxon>Eukaryota</taxon>
        <taxon>Metazoa</taxon>
        <taxon>Spiralia</taxon>
        <taxon>Lophotrochozoa</taxon>
        <taxon>Mollusca</taxon>
        <taxon>Gastropoda</taxon>
        <taxon>Heterobranchia</taxon>
        <taxon>Euthyneura</taxon>
        <taxon>Panpulmonata</taxon>
        <taxon>Hygrophila</taxon>
        <taxon>Lymnaeoidea</taxon>
        <taxon>Planorbidae</taxon>
        <taxon>Biomphalaria</taxon>
    </lineage>
</organism>
<feature type="transmembrane region" description="Helical" evidence="9">
    <location>
        <begin position="341"/>
        <end position="366"/>
    </location>
</feature>
<evidence type="ECO:0000313" key="11">
    <source>
        <dbReference type="Proteomes" id="UP001165740"/>
    </source>
</evidence>
<evidence type="ECO:0000313" key="13">
    <source>
        <dbReference type="RefSeq" id="XP_055882497.1"/>
    </source>
</evidence>
<feature type="transmembrane region" description="Helical" evidence="9">
    <location>
        <begin position="402"/>
        <end position="425"/>
    </location>
</feature>
<feature type="transmembrane region" description="Helical" evidence="9">
    <location>
        <begin position="1187"/>
        <end position="1205"/>
    </location>
</feature>
<evidence type="ECO:0000256" key="4">
    <source>
        <dbReference type="ARBA" id="ARBA00022737"/>
    </source>
</evidence>
<dbReference type="InterPro" id="IPR003593">
    <property type="entry name" value="AAA+_ATPase"/>
</dbReference>
<dbReference type="GeneID" id="106053561"/>
<sequence>MGFFKELCLLLWKNWLLQKRKPFLAAFEVLLPIVFAIILVLIRLATESQPFPRGKFFEIKPFSVPPPLPLAFTPQTTETIEITKYLVKIIRKDFERFGQLSNAFESDDAFIDEYKIKVLSLLNNTNHSELAVGYSTEEEALRNGVLNYLLVFSNVNGSIHHLPWDIKVTLRPQSSFYGWRTQFTYPFFQRNSPRIEDGDPNYEDSYFIYVLYLVGKAVTLYWMNEIGSNTDDLLNFGVYTQRMPYPPYTEDPMIIVIQKQLPLFIVLSLILSVVMSTKHLVYEKEKQVKESMKLMGLSSSVHWISWYITFSCYLVPAMAVYTILCCASLTKNGSVIGKTDASLLFVFFLCYIVAVISFIFMVSTFVQKANTGATVSGVLFIGFFFSYFFIQRNYENYTMNTKIYMSFLFNVAMALGVNIIGIFEGTGEGAQWSNFHKPATVDDNLSLLACMFMLLVDSGIHFMICWYLDNVRPGELGIPKPFYFCFTKSYWFAEKVPTESFDRNMNLNPKYFEREPLLNPGIQIFDLRKTFGVNVAVKGTSLNMYEGQITVLLGHNGAGKTTTMSMLTGFIPPTSGTAIINGYDIRKDIVGVRKSLGVCLQHNILFDIMTVREHLTFFVKLKGYTSPNIDAEVISMAEDVGLATKIDTASANLSGGQKRMLSVGIALIGGSKIVFLDEPTAGMDPAARRQTWNVLQSARRGRTIVLSTHYMDEADLLGDRIAIMAEGVVKCCGSSLFLKKLYGAGYHLVIVKHPHCNVGNLTIFIKEFINTAELESVINSEVSYILPDNESSKFAVLFNSLDDKKEMLGIISFGTTATTMEEVFLKVGDSAYDEDTTNIPNKASDKGSNEIINNSLINEDNIVKKDMDKNLSNTLSRDSINYNVRINSENNRIMFNSNQSFNSDQQLIGDSQKDVIDILAFNKTFTKNQGFDLQCSRFLGLLIKKAIHTWRNRHVTVTQLLLPALFTIYGLAIDESRPKISTQPKLVYDLKPFTDVLIPYSVRERPSQEEKKFLDLYAAQFPSYSKEFFKTTASFSFSNYTIRRAQELGASTYNKKMVIGMALIEPKLDETMAAVAEYSGQPYHALPVSVNYLMNSFLQFHTNSSFSFQSSIHPLPKDELTRAELDSLNARISSFTVGVVISFGMAFLTTLFVYFPIKERQIGSKHMQVMCGIRPFSFWLPTFTWDYINYMIPSLFLLVVFASFSKTAYTGDGRWGLVILNLAAYGWSVLPFMYALHFAFQTPPSGVVFGIVINIFSGLITTTTVFILQLPNLKTEHIAANLDNLFKVIFPNYNMATAFISIYTNYLNHKSCLPILNDPSGKCNSPCCPAICKKKFQYCIEFQENYLAWDKPGIGSYLVFMTAQGFLFFVLVFLIEYHIIQQIWSYLWGMFVSDSIGPSPVHLPRKNEDSDVANERRRINLNSVSVLSETDALLLVNLTKHYGNLIAVDHICLGVPEQECFGLLGQNGAGKTTTFKMLTGDVMVTEGNAYLKGFDIRSDIRNVQANMGYCPQFDALIDQMTGRETLYMYARLRGVPEKHISNVVNNLIDLLMFWPHENKLVGAYSGGNKRKLSTAIALIGDPPFIMLDEPSAGMDPKARRQLWNVLSQVRASGRTLVLTSHSMEECDALCTRIAIMVNGKFMCLGSPQHLKNKFGQGYTLIVQLGTLPDGTIAPNEPVVDYILENFPGTKVFDDHQGYIHFQVPDTRVRLADVFTLMETTKLNLNVSDYSVHQTTLEQVFLTFTKGQVVPIEEMDASQLKKNVFFIFN</sequence>
<feature type="domain" description="ABC transporter" evidence="10">
    <location>
        <begin position="1433"/>
        <end position="1663"/>
    </location>
</feature>
<reference evidence="12 13" key="1">
    <citation type="submission" date="2025-04" db="UniProtKB">
        <authorList>
            <consortium name="RefSeq"/>
        </authorList>
    </citation>
    <scope>IDENTIFICATION</scope>
</reference>
<evidence type="ECO:0000256" key="8">
    <source>
        <dbReference type="ARBA" id="ARBA00023136"/>
    </source>
</evidence>
<evidence type="ECO:0000256" key="3">
    <source>
        <dbReference type="ARBA" id="ARBA00022692"/>
    </source>
</evidence>
<accession>A0A9W3A5A2</accession>
<keyword evidence="3 9" id="KW-0812">Transmembrane</keyword>
<keyword evidence="4" id="KW-0677">Repeat</keyword>
<dbReference type="PROSITE" id="PS00211">
    <property type="entry name" value="ABC_TRANSPORTER_1"/>
    <property type="match status" value="1"/>
</dbReference>
<keyword evidence="5" id="KW-0547">Nucleotide-binding</keyword>
<dbReference type="Proteomes" id="UP001165740">
    <property type="component" value="Chromosome 4"/>
</dbReference>
<dbReference type="OrthoDB" id="6512918at2759"/>
<dbReference type="Pfam" id="PF00005">
    <property type="entry name" value="ABC_tran"/>
    <property type="match status" value="2"/>
</dbReference>
<feature type="transmembrane region" description="Helical" evidence="9">
    <location>
        <begin position="1246"/>
        <end position="1268"/>
    </location>
</feature>
<keyword evidence="8 9" id="KW-0472">Membrane</keyword>
<dbReference type="InterPro" id="IPR017871">
    <property type="entry name" value="ABC_transporter-like_CS"/>
</dbReference>
<proteinExistence type="predicted"/>
<dbReference type="SUPFAM" id="SSF52540">
    <property type="entry name" value="P-loop containing nucleoside triphosphate hydrolases"/>
    <property type="match status" value="2"/>
</dbReference>
<gene>
    <name evidence="12 13" type="primary">LOC106053561</name>
</gene>
<keyword evidence="11" id="KW-1185">Reference proteome</keyword>
<protein>
    <submittedName>
        <fullName evidence="12 13">Phospholipid-transporting ATPase ABCA3-like isoform X1</fullName>
    </submittedName>
</protein>
<dbReference type="OMA" id="FNFARIM"/>
<dbReference type="InterPro" id="IPR003439">
    <property type="entry name" value="ABC_transporter-like_ATP-bd"/>
</dbReference>
<feature type="transmembrane region" description="Helical" evidence="9">
    <location>
        <begin position="23"/>
        <end position="45"/>
    </location>
</feature>
<dbReference type="PANTHER" id="PTHR19229:SF250">
    <property type="entry name" value="ABC TRANSPORTER DOMAIN-CONTAINING PROTEIN-RELATED"/>
    <property type="match status" value="1"/>
</dbReference>
<feature type="transmembrane region" description="Helical" evidence="9">
    <location>
        <begin position="372"/>
        <end position="390"/>
    </location>
</feature>
<dbReference type="GO" id="GO:0005524">
    <property type="term" value="F:ATP binding"/>
    <property type="evidence" value="ECO:0007669"/>
    <property type="project" value="UniProtKB-KW"/>
</dbReference>
<dbReference type="InterPro" id="IPR013525">
    <property type="entry name" value="ABC2_TM"/>
</dbReference>
<dbReference type="FunFam" id="3.40.50.300:FF:000327">
    <property type="entry name" value="ATP-binding cassette sub-family A member 3"/>
    <property type="match status" value="1"/>
</dbReference>
<dbReference type="SMART" id="SM00382">
    <property type="entry name" value="AAA"/>
    <property type="match status" value="2"/>
</dbReference>
<dbReference type="GO" id="GO:0016020">
    <property type="term" value="C:membrane"/>
    <property type="evidence" value="ECO:0007669"/>
    <property type="project" value="UniProtKB-SubCell"/>
</dbReference>
<dbReference type="CDD" id="cd03263">
    <property type="entry name" value="ABC_subfamily_A"/>
    <property type="match status" value="2"/>
</dbReference>
<dbReference type="RefSeq" id="XP_055882496.1">
    <property type="nucleotide sequence ID" value="XM_056026521.1"/>
</dbReference>
<evidence type="ECO:0000256" key="7">
    <source>
        <dbReference type="ARBA" id="ARBA00022989"/>
    </source>
</evidence>
<dbReference type="Pfam" id="PF23321">
    <property type="entry name" value="R1_ABCA1"/>
    <property type="match status" value="1"/>
</dbReference>
<dbReference type="PANTHER" id="PTHR19229">
    <property type="entry name" value="ATP-BINDING CASSETTE TRANSPORTER SUBFAMILY A ABCA"/>
    <property type="match status" value="1"/>
</dbReference>
<evidence type="ECO:0000256" key="1">
    <source>
        <dbReference type="ARBA" id="ARBA00004141"/>
    </source>
</evidence>
<dbReference type="GO" id="GO:0140359">
    <property type="term" value="F:ABC-type transporter activity"/>
    <property type="evidence" value="ECO:0007669"/>
    <property type="project" value="InterPro"/>
</dbReference>
<evidence type="ECO:0000256" key="2">
    <source>
        <dbReference type="ARBA" id="ARBA00022448"/>
    </source>
</evidence>
<comment type="subcellular location">
    <subcellularLocation>
        <location evidence="1">Membrane</location>
        <topology evidence="1">Multi-pass membrane protein</topology>
    </subcellularLocation>
</comment>
<dbReference type="GO" id="GO:0016887">
    <property type="term" value="F:ATP hydrolysis activity"/>
    <property type="evidence" value="ECO:0007669"/>
    <property type="project" value="InterPro"/>
</dbReference>
<name>A0A9W3A5A2_BIOGL</name>